<keyword evidence="3" id="KW-1185">Reference proteome</keyword>
<dbReference type="Pfam" id="PF05598">
    <property type="entry name" value="DUF772"/>
    <property type="match status" value="1"/>
</dbReference>
<dbReference type="OrthoDB" id="9770860at2"/>
<organism evidence="2 3">
    <name type="scientific">Okeania hirsuta</name>
    <dbReference type="NCBI Taxonomy" id="1458930"/>
    <lineage>
        <taxon>Bacteria</taxon>
        <taxon>Bacillati</taxon>
        <taxon>Cyanobacteriota</taxon>
        <taxon>Cyanophyceae</taxon>
        <taxon>Oscillatoriophycideae</taxon>
        <taxon>Oscillatoriales</taxon>
        <taxon>Microcoleaceae</taxon>
        <taxon>Okeania</taxon>
    </lineage>
</organism>
<dbReference type="Proteomes" id="UP000269154">
    <property type="component" value="Unassembled WGS sequence"/>
</dbReference>
<dbReference type="AlphaFoldDB" id="A0A3N6P8C6"/>
<feature type="domain" description="Transposase InsH N-terminal" evidence="1">
    <location>
        <begin position="1"/>
        <end position="34"/>
    </location>
</feature>
<dbReference type="InterPro" id="IPR008490">
    <property type="entry name" value="Transposase_InsH_N"/>
</dbReference>
<evidence type="ECO:0000259" key="1">
    <source>
        <dbReference type="Pfam" id="PF05598"/>
    </source>
</evidence>
<sequence length="71" mass="8384">MALGALIIKEKLGISHRETVEQIKENPYLQYFIGQKILIKNRRNKLTWMKDCGTILRVNSGKQKEDLVWRK</sequence>
<protein>
    <submittedName>
        <fullName evidence="2">Transposase</fullName>
    </submittedName>
</protein>
<gene>
    <name evidence="2" type="ORF">D5R40_21405</name>
</gene>
<name>A0A3N6P8C6_9CYAN</name>
<evidence type="ECO:0000313" key="2">
    <source>
        <dbReference type="EMBL" id="RQH33505.1"/>
    </source>
</evidence>
<comment type="caution">
    <text evidence="2">The sequence shown here is derived from an EMBL/GenBank/DDBJ whole genome shotgun (WGS) entry which is preliminary data.</text>
</comment>
<accession>A0A3N6P8C6</accession>
<evidence type="ECO:0000313" key="3">
    <source>
        <dbReference type="Proteomes" id="UP000269154"/>
    </source>
</evidence>
<proteinExistence type="predicted"/>
<reference evidence="2 3" key="1">
    <citation type="journal article" date="2018" name="ACS Chem. Biol.">
        <title>Ketoreductase domain dysfunction expands chemodiversity: malyngamide biosynthesis in the cyanobacterium Okeania hirsuta.</title>
        <authorList>
            <person name="Moss N.A."/>
            <person name="Leao T."/>
            <person name="Rankin M."/>
            <person name="McCullough T.M."/>
            <person name="Qu P."/>
            <person name="Korobeynikov A."/>
            <person name="Smith J.L."/>
            <person name="Gerwick L."/>
            <person name="Gerwick W.H."/>
        </authorList>
    </citation>
    <scope>NUCLEOTIDE SEQUENCE [LARGE SCALE GENOMIC DNA]</scope>
    <source>
        <strain evidence="2 3">PAB10Feb10-1</strain>
    </source>
</reference>
<dbReference type="EMBL" id="RCBY01000142">
    <property type="protein sequence ID" value="RQH33505.1"/>
    <property type="molecule type" value="Genomic_DNA"/>
</dbReference>